<protein>
    <recommendedName>
        <fullName evidence="4">NHL repeat containing protein</fullName>
    </recommendedName>
</protein>
<dbReference type="InterPro" id="IPR001258">
    <property type="entry name" value="NHL_repeat"/>
</dbReference>
<dbReference type="OrthoDB" id="273823at2759"/>
<dbReference type="SUPFAM" id="SSF52833">
    <property type="entry name" value="Thioredoxin-like"/>
    <property type="match status" value="1"/>
</dbReference>
<keyword evidence="3" id="KW-1185">Reference proteome</keyword>
<accession>A0A2P6MT42</accession>
<dbReference type="InParanoid" id="A0A2P6MT42"/>
<evidence type="ECO:0000313" key="3">
    <source>
        <dbReference type="Proteomes" id="UP000241769"/>
    </source>
</evidence>
<evidence type="ECO:0000313" key="2">
    <source>
        <dbReference type="EMBL" id="PRP74864.1"/>
    </source>
</evidence>
<evidence type="ECO:0008006" key="4">
    <source>
        <dbReference type="Google" id="ProtNLM"/>
    </source>
</evidence>
<evidence type="ECO:0000256" key="1">
    <source>
        <dbReference type="ARBA" id="ARBA00022737"/>
    </source>
</evidence>
<dbReference type="Proteomes" id="UP000241769">
    <property type="component" value="Unassembled WGS sequence"/>
</dbReference>
<dbReference type="AlphaFoldDB" id="A0A2P6MT42"/>
<comment type="caution">
    <text evidence="2">The sequence shown here is derived from an EMBL/GenBank/DDBJ whole genome shotgun (WGS) entry which is preliminary data.</text>
</comment>
<gene>
    <name evidence="2" type="ORF">PROFUN_09564</name>
</gene>
<dbReference type="Gene3D" id="3.40.30.10">
    <property type="entry name" value="Glutaredoxin"/>
    <property type="match status" value="1"/>
</dbReference>
<dbReference type="InterPro" id="IPR036249">
    <property type="entry name" value="Thioredoxin-like_sf"/>
</dbReference>
<sequence>DGDYFSGKGGQFKLNCAHLSFWLRRNADREEEKRQRITQHILDSEEQSQIDIETLLKGRQVLNSATTMSHSRMILLHFFTYCCSNCLWYGSSDDAFGSEVHIIHVHGAKFPSEKNLENLRSAVQKYSIRQTVVSDEDMSLFTTFSVSSWPTLFLISPSGRPLYQMGATEDIADIIRVYTSTHPSDALPQPIVHDPTISSQTQDGEQMLLFPNGICIDRTTSTLYISDSGHHRILVTDMEGRVEEIIGGGERGLVDGNFEKSRFNLPHGLYVRNDHLYVCDTYNHSVRRIDLRRKVVDTIAGNGKRGRDTQGGAYGTSQIIALPWDCTMDEEGTLYVAMSVLHQIWKIEENGRVSRLSGSGVEANRDSDNGKVAAEFSAFAQPSSICTGESGTLYVADAESSSLRRVDSRTGSTVTLVGGDERDYFNLKAFGDVDGTGRQVRLQHPMGLLYLPHSRTLLLSDTYNDKGVARQLWHRSLSFDGRPAGVLRNTPRKYIAMKTSRASDEPSGLASTVLNSDDRGIVTFECPSSGNIRRFLSVNDAAREMLQGYSFSDDFWRSVDHVGHTGESMDSNSEIFPNLHLKMKRVQVREKTIVVIHLESLREQNFEDPPFQCGEMTFPGDQTVDFYVDAIEKDTLSRMGGLQSVLICLTTQNLEGCVRFLAGNVNMARAHKLSSPQEIRGKSVYELGCSPDDVEAISRLYYSNYNFQTGKSSFTAVLNGYTTHQEHITISPDVVLSVIMMGPKAEESIRENRVASKVWKKSQWDMFVESLLLHVKENPELASMDRHKLPDSFMIDERSVYCYVYRGRFIPSGVKDGLKWRSSCNVTAGGKLQKRYFYASLDDGRKVKRRVLWTNDVPDLCVVEYRHLSHCGTIVSDQLAGMEWEALIHTVSQRVDARMLESLEEMSEYLDTMTHQSQQPGWRDPEYISNHVNGVKNHCPVRAKR</sequence>
<dbReference type="STRING" id="1890364.A0A2P6MT42"/>
<dbReference type="Gene3D" id="2.120.10.30">
    <property type="entry name" value="TolB, C-terminal domain"/>
    <property type="match status" value="2"/>
</dbReference>
<reference evidence="2 3" key="1">
    <citation type="journal article" date="2018" name="Genome Biol. Evol.">
        <title>Multiple Roots of Fruiting Body Formation in Amoebozoa.</title>
        <authorList>
            <person name="Hillmann F."/>
            <person name="Forbes G."/>
            <person name="Novohradska S."/>
            <person name="Ferling I."/>
            <person name="Riege K."/>
            <person name="Groth M."/>
            <person name="Westermann M."/>
            <person name="Marz M."/>
            <person name="Spaller T."/>
            <person name="Winckler T."/>
            <person name="Schaap P."/>
            <person name="Glockner G."/>
        </authorList>
    </citation>
    <scope>NUCLEOTIDE SEQUENCE [LARGE SCALE GENOMIC DNA]</scope>
    <source>
        <strain evidence="2 3">Jena</strain>
    </source>
</reference>
<keyword evidence="1" id="KW-0677">Repeat</keyword>
<dbReference type="Pfam" id="PF01436">
    <property type="entry name" value="NHL"/>
    <property type="match status" value="1"/>
</dbReference>
<dbReference type="SUPFAM" id="SSF63825">
    <property type="entry name" value="YWTD domain"/>
    <property type="match status" value="1"/>
</dbReference>
<dbReference type="InterPro" id="IPR011042">
    <property type="entry name" value="6-blade_b-propeller_TolB-like"/>
</dbReference>
<dbReference type="PANTHER" id="PTHR46388">
    <property type="entry name" value="NHL REPEAT-CONTAINING PROTEIN 2"/>
    <property type="match status" value="1"/>
</dbReference>
<name>A0A2P6MT42_9EUKA</name>
<organism evidence="2 3">
    <name type="scientific">Planoprotostelium fungivorum</name>
    <dbReference type="NCBI Taxonomy" id="1890364"/>
    <lineage>
        <taxon>Eukaryota</taxon>
        <taxon>Amoebozoa</taxon>
        <taxon>Evosea</taxon>
        <taxon>Variosea</taxon>
        <taxon>Cavosteliida</taxon>
        <taxon>Cavosteliaceae</taxon>
        <taxon>Planoprotostelium</taxon>
    </lineage>
</organism>
<proteinExistence type="predicted"/>
<feature type="non-terminal residue" evidence="2">
    <location>
        <position position="1"/>
    </location>
</feature>
<dbReference type="EMBL" id="MDYQ01000439">
    <property type="protein sequence ID" value="PRP74864.1"/>
    <property type="molecule type" value="Genomic_DNA"/>
</dbReference>
<dbReference type="PANTHER" id="PTHR46388:SF2">
    <property type="entry name" value="NHL REPEAT-CONTAINING PROTEIN 2"/>
    <property type="match status" value="1"/>
</dbReference>